<dbReference type="Proteomes" id="UP000183077">
    <property type="component" value="Unassembled WGS sequence"/>
</dbReference>
<reference evidence="2 3" key="1">
    <citation type="submission" date="2016-10" db="EMBL/GenBank/DDBJ databases">
        <authorList>
            <person name="de Groot N.N."/>
        </authorList>
    </citation>
    <scope>NUCLEOTIDE SEQUENCE [LARGE SCALE GENOMIC DNA]</scope>
    <source>
        <strain evidence="2 3">DSM 23048</strain>
    </source>
</reference>
<evidence type="ECO:0000256" key="1">
    <source>
        <dbReference type="SAM" id="SignalP"/>
    </source>
</evidence>
<dbReference type="PROSITE" id="PS51257">
    <property type="entry name" value="PROKAR_LIPOPROTEIN"/>
    <property type="match status" value="1"/>
</dbReference>
<dbReference type="EMBL" id="FNYS01000002">
    <property type="protein sequence ID" value="SEI57272.1"/>
    <property type="molecule type" value="Genomic_DNA"/>
</dbReference>
<protein>
    <recommendedName>
        <fullName evidence="4">MORN repeat variant</fullName>
    </recommendedName>
</protein>
<feature type="chain" id="PRO_5010354157" description="MORN repeat variant" evidence="1">
    <location>
        <begin position="20"/>
        <end position="141"/>
    </location>
</feature>
<keyword evidence="1" id="KW-0732">Signal</keyword>
<organism evidence="2 3">
    <name type="scientific">Myroides marinus</name>
    <dbReference type="NCBI Taxonomy" id="703342"/>
    <lineage>
        <taxon>Bacteria</taxon>
        <taxon>Pseudomonadati</taxon>
        <taxon>Bacteroidota</taxon>
        <taxon>Flavobacteriia</taxon>
        <taxon>Flavobacteriales</taxon>
        <taxon>Flavobacteriaceae</taxon>
        <taxon>Myroides</taxon>
    </lineage>
</organism>
<evidence type="ECO:0000313" key="3">
    <source>
        <dbReference type="Proteomes" id="UP000183077"/>
    </source>
</evidence>
<name>A0A1H6S1F1_9FLAO</name>
<sequence length="141" mass="16605">MRHISVLIALILITLFSSCKVNQKVNGEKVGKWVYKTTINEKTDIHKGRYKKDGFQKGTWRYKYDGKLYKKEEFKDSTAVVTYYHPNRKVASIGNIIFVKEKKGLHYYYVGSWFIYNPKGTLIEVKHYSKGVLEHHTIVRQ</sequence>
<dbReference type="RefSeq" id="WP_074744421.1">
    <property type="nucleotide sequence ID" value="NZ_FNYS01000002.1"/>
</dbReference>
<dbReference type="AlphaFoldDB" id="A0A1H6S1F1"/>
<proteinExistence type="predicted"/>
<gene>
    <name evidence="2" type="ORF">SAMN04488018_10215</name>
</gene>
<accession>A0A1H6S1F1</accession>
<evidence type="ECO:0008006" key="4">
    <source>
        <dbReference type="Google" id="ProtNLM"/>
    </source>
</evidence>
<dbReference type="GeneID" id="82255708"/>
<feature type="signal peptide" evidence="1">
    <location>
        <begin position="1"/>
        <end position="19"/>
    </location>
</feature>
<evidence type="ECO:0000313" key="2">
    <source>
        <dbReference type="EMBL" id="SEI57272.1"/>
    </source>
</evidence>